<keyword evidence="1" id="KW-1133">Transmembrane helix</keyword>
<keyword evidence="3" id="KW-1185">Reference proteome</keyword>
<comment type="caution">
    <text evidence="2">The sequence shown here is derived from an EMBL/GenBank/DDBJ whole genome shotgun (WGS) entry which is preliminary data.</text>
</comment>
<accession>A0ABU8J4R3</accession>
<dbReference type="RefSeq" id="WP_336602336.1">
    <property type="nucleotide sequence ID" value="NZ_JACFYJ010000129.1"/>
</dbReference>
<evidence type="ECO:0000256" key="1">
    <source>
        <dbReference type="SAM" id="Phobius"/>
    </source>
</evidence>
<reference evidence="2 3" key="1">
    <citation type="journal article" date="2022" name="Arch. Microbiol.">
        <title>Paraburkholderia bengalensis sp. nov. isolated from roots of Oryza sativa, IR64.</title>
        <authorList>
            <person name="Nag P."/>
            <person name="Mondal N."/>
            <person name="Sarkar J."/>
            <person name="Das S."/>
        </authorList>
    </citation>
    <scope>NUCLEOTIDE SEQUENCE [LARGE SCALE GENOMIC DNA]</scope>
    <source>
        <strain evidence="2 3">IR64_4_BI</strain>
    </source>
</reference>
<name>A0ABU8J4R3_9BURK</name>
<organism evidence="2 3">
    <name type="scientific">Paraburkholderia bengalensis</name>
    <dbReference type="NCBI Taxonomy" id="2747562"/>
    <lineage>
        <taxon>Bacteria</taxon>
        <taxon>Pseudomonadati</taxon>
        <taxon>Pseudomonadota</taxon>
        <taxon>Betaproteobacteria</taxon>
        <taxon>Burkholderiales</taxon>
        <taxon>Burkholderiaceae</taxon>
        <taxon>Paraburkholderia</taxon>
    </lineage>
</organism>
<gene>
    <name evidence="2" type="ORF">H3V53_38205</name>
</gene>
<dbReference type="EMBL" id="JACFYJ010000129">
    <property type="protein sequence ID" value="MEI6002726.1"/>
    <property type="molecule type" value="Genomic_DNA"/>
</dbReference>
<evidence type="ECO:0000313" key="3">
    <source>
        <dbReference type="Proteomes" id="UP001386437"/>
    </source>
</evidence>
<keyword evidence="1" id="KW-0812">Transmembrane</keyword>
<protein>
    <submittedName>
        <fullName evidence="2">Uncharacterized protein</fullName>
    </submittedName>
</protein>
<keyword evidence="1" id="KW-0472">Membrane</keyword>
<feature type="transmembrane region" description="Helical" evidence="1">
    <location>
        <begin position="12"/>
        <end position="29"/>
    </location>
</feature>
<evidence type="ECO:0000313" key="2">
    <source>
        <dbReference type="EMBL" id="MEI6002726.1"/>
    </source>
</evidence>
<dbReference type="Proteomes" id="UP001386437">
    <property type="component" value="Unassembled WGS sequence"/>
</dbReference>
<sequence>MPSFLGVPDVVWSGVIGSSIAFFGVWLSNKSNTDRLTHQLRHDAHEKSIQRRSDIRKAAYLEFAEEFAKANAYIGGLVNRISFENMDTSEGLTAFQAAAAKVQLLTEASTADAFATLMTEHVKLFVEATERIIPIQVTKASIKGKDRLYEECQTEIKRILSEMSAFNETASTDRLRFDALKRALEERMRHSDAIAAERSALWDTANGLTADYTRHVMSRIPDVMRASAPVLAAMRRELEIDGYNVNFEKMMLDRFMRMHEEAKRVTDGFIERALSKQQLSNGESPSAARTS</sequence>
<proteinExistence type="predicted"/>